<protein>
    <submittedName>
        <fullName evidence="2">TlpA family protein disulfide reductase</fullName>
    </submittedName>
</protein>
<evidence type="ECO:0000313" key="2">
    <source>
        <dbReference type="EMBL" id="MBK8524580.1"/>
    </source>
</evidence>
<dbReference type="PROSITE" id="PS51352">
    <property type="entry name" value="THIOREDOXIN_2"/>
    <property type="match status" value="1"/>
</dbReference>
<gene>
    <name evidence="2" type="ORF">IPL58_11030</name>
</gene>
<dbReference type="PANTHER" id="PTHR42852:SF13">
    <property type="entry name" value="PROTEIN DIPZ"/>
    <property type="match status" value="1"/>
</dbReference>
<dbReference type="Gene3D" id="3.40.30.10">
    <property type="entry name" value="Glutaredoxin"/>
    <property type="match status" value="1"/>
</dbReference>
<reference evidence="2" key="1">
    <citation type="submission" date="2020-10" db="EMBL/GenBank/DDBJ databases">
        <title>Connecting structure to function with the recovery of over 1000 high-quality activated sludge metagenome-assembled genomes encoding full-length rRNA genes using long-read sequencing.</title>
        <authorList>
            <person name="Singleton C.M."/>
            <person name="Petriglieri F."/>
            <person name="Kristensen J.M."/>
            <person name="Kirkegaard R.H."/>
            <person name="Michaelsen T.Y."/>
            <person name="Andersen M.H."/>
            <person name="Karst S.M."/>
            <person name="Dueholm M.S."/>
            <person name="Nielsen P.H."/>
            <person name="Albertsen M."/>
        </authorList>
    </citation>
    <scope>NUCLEOTIDE SEQUENCE</scope>
    <source>
        <strain evidence="2">Hirt_18-Q3-R61-65_BATAC.395</strain>
    </source>
</reference>
<feature type="domain" description="Thioredoxin" evidence="1">
    <location>
        <begin position="30"/>
        <end position="170"/>
    </location>
</feature>
<name>A0A9D7PQW2_9PROT</name>
<dbReference type="Proteomes" id="UP000886689">
    <property type="component" value="Unassembled WGS sequence"/>
</dbReference>
<dbReference type="InterPro" id="IPR013766">
    <property type="entry name" value="Thioredoxin_domain"/>
</dbReference>
<evidence type="ECO:0000259" key="1">
    <source>
        <dbReference type="PROSITE" id="PS51352"/>
    </source>
</evidence>
<dbReference type="CDD" id="cd02966">
    <property type="entry name" value="TlpA_like_family"/>
    <property type="match status" value="1"/>
</dbReference>
<dbReference type="AlphaFoldDB" id="A0A9D7PQW2"/>
<evidence type="ECO:0000313" key="3">
    <source>
        <dbReference type="Proteomes" id="UP000886689"/>
    </source>
</evidence>
<proteinExistence type="predicted"/>
<dbReference type="InterPro" id="IPR050553">
    <property type="entry name" value="Thioredoxin_ResA/DsbE_sf"/>
</dbReference>
<dbReference type="PANTHER" id="PTHR42852">
    <property type="entry name" value="THIOL:DISULFIDE INTERCHANGE PROTEIN DSBE"/>
    <property type="match status" value="1"/>
</dbReference>
<dbReference type="GO" id="GO:0016209">
    <property type="term" value="F:antioxidant activity"/>
    <property type="evidence" value="ECO:0007669"/>
    <property type="project" value="InterPro"/>
</dbReference>
<sequence length="172" mass="18314">MPLRQRFVVPIVAAALLLSACGEGEPKAQINLGSPAPAFNAQQLSGGVIDFPAAIAGKPVVIRFWADWCKYCEAEMKAIEAVYQRHRDKGLVVLAVNAGQDKATAEGFARKIGVTYPMLLDEPSAIAKRYGVVGLPTTFFVDGAGVVRGKVIGEADEATFEREALKVLSPGK</sequence>
<accession>A0A9D7PQW2</accession>
<comment type="caution">
    <text evidence="2">The sequence shown here is derived from an EMBL/GenBank/DDBJ whole genome shotgun (WGS) entry which is preliminary data.</text>
</comment>
<dbReference type="EMBL" id="JADJUC010000012">
    <property type="protein sequence ID" value="MBK8524580.1"/>
    <property type="molecule type" value="Genomic_DNA"/>
</dbReference>
<dbReference type="Pfam" id="PF00578">
    <property type="entry name" value="AhpC-TSA"/>
    <property type="match status" value="1"/>
</dbReference>
<dbReference type="InterPro" id="IPR000866">
    <property type="entry name" value="AhpC/TSA"/>
</dbReference>
<dbReference type="SUPFAM" id="SSF52833">
    <property type="entry name" value="Thioredoxin-like"/>
    <property type="match status" value="1"/>
</dbReference>
<dbReference type="GO" id="GO:0016491">
    <property type="term" value="F:oxidoreductase activity"/>
    <property type="evidence" value="ECO:0007669"/>
    <property type="project" value="InterPro"/>
</dbReference>
<organism evidence="2 3">
    <name type="scientific">Candidatus Proximibacter danicus</name>
    <dbReference type="NCBI Taxonomy" id="2954365"/>
    <lineage>
        <taxon>Bacteria</taxon>
        <taxon>Pseudomonadati</taxon>
        <taxon>Pseudomonadota</taxon>
        <taxon>Betaproteobacteria</taxon>
        <taxon>Candidatus Proximibacter</taxon>
    </lineage>
</organism>
<dbReference type="InterPro" id="IPR036249">
    <property type="entry name" value="Thioredoxin-like_sf"/>
</dbReference>
<dbReference type="PROSITE" id="PS51257">
    <property type="entry name" value="PROKAR_LIPOPROTEIN"/>
    <property type="match status" value="1"/>
</dbReference>